<dbReference type="SUPFAM" id="SSF46458">
    <property type="entry name" value="Globin-like"/>
    <property type="match status" value="1"/>
</dbReference>
<dbReference type="GO" id="GO:0019825">
    <property type="term" value="F:oxygen binding"/>
    <property type="evidence" value="ECO:0007669"/>
    <property type="project" value="InterPro"/>
</dbReference>
<evidence type="ECO:0000256" key="2">
    <source>
        <dbReference type="ARBA" id="ARBA00022448"/>
    </source>
</evidence>
<dbReference type="OrthoDB" id="9795814at2"/>
<feature type="binding site" description="proximal binding residue" evidence="7">
    <location>
        <position position="70"/>
    </location>
    <ligand>
        <name>heme</name>
        <dbReference type="ChEBI" id="CHEBI:30413"/>
    </ligand>
    <ligandPart>
        <name>Fe</name>
        <dbReference type="ChEBI" id="CHEBI:18248"/>
    </ligandPart>
</feature>
<evidence type="ECO:0000256" key="3">
    <source>
        <dbReference type="ARBA" id="ARBA00022617"/>
    </source>
</evidence>
<comment type="similarity">
    <text evidence="1 6">Belongs to the truncated hemoglobin family. Group I subfamily.</text>
</comment>
<protein>
    <recommendedName>
        <fullName evidence="6">Group 1 truncated hemoglobin</fullName>
    </recommendedName>
</protein>
<keyword evidence="10" id="KW-1185">Reference proteome</keyword>
<dbReference type="Gene3D" id="1.10.490.10">
    <property type="entry name" value="Globins"/>
    <property type="match status" value="1"/>
</dbReference>
<dbReference type="Proteomes" id="UP000002384">
    <property type="component" value="Chromosome"/>
</dbReference>
<feature type="binding site" description="distal binding residue" evidence="8">
    <location>
        <position position="46"/>
    </location>
    <ligand>
        <name>heme</name>
        <dbReference type="ChEBI" id="CHEBI:30413"/>
    </ligand>
    <ligandPart>
        <name>Fe</name>
        <dbReference type="ChEBI" id="CHEBI:18248"/>
    </ligandPart>
</feature>
<dbReference type="PIRSF" id="PIRSF002030">
    <property type="entry name" value="Globin_Protozoa/Cyanobacteria"/>
    <property type="match status" value="1"/>
</dbReference>
<dbReference type="HOGENOM" id="CLU_103526_2_1_3"/>
<accession>B7KI32</accession>
<evidence type="ECO:0000256" key="8">
    <source>
        <dbReference type="PIRSR" id="PIRSR601486-1"/>
    </source>
</evidence>
<dbReference type="InterPro" id="IPR012292">
    <property type="entry name" value="Globin/Proto"/>
</dbReference>
<evidence type="ECO:0000313" key="9">
    <source>
        <dbReference type="EMBL" id="ACK73519.1"/>
    </source>
</evidence>
<keyword evidence="6" id="KW-0561">Oxygen transport</keyword>
<proteinExistence type="inferred from homology"/>
<feature type="binding site" description="covalent" evidence="8">
    <location>
        <position position="117"/>
    </location>
    <ligand>
        <name>heme</name>
        <dbReference type="ChEBI" id="CHEBI:30413"/>
    </ligand>
</feature>
<reference evidence="10" key="1">
    <citation type="journal article" date="2011" name="MBio">
        <title>Novel metabolic attributes of the genus Cyanothece, comprising a group of unicellular nitrogen-fixing Cyanobacteria.</title>
        <authorList>
            <person name="Bandyopadhyay A."/>
            <person name="Elvitigala T."/>
            <person name="Welsh E."/>
            <person name="Stockel J."/>
            <person name="Liberton M."/>
            <person name="Min H."/>
            <person name="Sherman L.A."/>
            <person name="Pakrasi H.B."/>
        </authorList>
    </citation>
    <scope>NUCLEOTIDE SEQUENCE [LARGE SCALE GENOMIC DNA]</scope>
    <source>
        <strain evidence="10">PCC 7424</strain>
    </source>
</reference>
<evidence type="ECO:0000256" key="5">
    <source>
        <dbReference type="ARBA" id="ARBA00023004"/>
    </source>
</evidence>
<dbReference type="KEGG" id="cyc:PCC7424_5169"/>
<dbReference type="InterPro" id="IPR001486">
    <property type="entry name" value="Hemoglobin_trunc"/>
</dbReference>
<dbReference type="eggNOG" id="COG2346">
    <property type="taxonomic scope" value="Bacteria"/>
</dbReference>
<evidence type="ECO:0000256" key="1">
    <source>
        <dbReference type="ARBA" id="ARBA00009660"/>
    </source>
</evidence>
<sequence>MSSLFEQLGGQEAVDLTVDKFYERVLKDERVKHFFDDVDMVKQRQHQKQFLTYAFGGSSKYSGKAMRQSHKQLVQEKGLSDEHFDAIVEDLVETLKELEVSENLIEQVKSIAGDIHHRNDILNR</sequence>
<name>B7KI32_GLOC7</name>
<evidence type="ECO:0000256" key="7">
    <source>
        <dbReference type="PIRSR" id="PIRSR002030-1"/>
    </source>
</evidence>
<dbReference type="GO" id="GO:0046872">
    <property type="term" value="F:metal ion binding"/>
    <property type="evidence" value="ECO:0007669"/>
    <property type="project" value="UniProtKB-UniRule"/>
</dbReference>
<evidence type="ECO:0000256" key="4">
    <source>
        <dbReference type="ARBA" id="ARBA00022723"/>
    </source>
</evidence>
<evidence type="ECO:0000256" key="6">
    <source>
        <dbReference type="PIRNR" id="PIRNR002030"/>
    </source>
</evidence>
<dbReference type="GO" id="GO:0005344">
    <property type="term" value="F:oxygen carrier activity"/>
    <property type="evidence" value="ECO:0007669"/>
    <property type="project" value="UniProtKB-UniRule"/>
</dbReference>
<dbReference type="InterPro" id="IPR016339">
    <property type="entry name" value="Hemoglobin_trunc_I"/>
</dbReference>
<dbReference type="RefSeq" id="WP_015957099.1">
    <property type="nucleotide sequence ID" value="NC_011729.1"/>
</dbReference>
<dbReference type="EMBL" id="CP001291">
    <property type="protein sequence ID" value="ACK73519.1"/>
    <property type="molecule type" value="Genomic_DNA"/>
</dbReference>
<dbReference type="AlphaFoldDB" id="B7KI32"/>
<dbReference type="Pfam" id="PF01152">
    <property type="entry name" value="Bac_globin"/>
    <property type="match status" value="1"/>
</dbReference>
<keyword evidence="2 6" id="KW-0813">Transport</keyword>
<dbReference type="GO" id="GO:0020037">
    <property type="term" value="F:heme binding"/>
    <property type="evidence" value="ECO:0007669"/>
    <property type="project" value="InterPro"/>
</dbReference>
<organism evidence="9 10">
    <name type="scientific">Gloeothece citriformis (strain PCC 7424)</name>
    <name type="common">Cyanothece sp. (strain PCC 7424)</name>
    <dbReference type="NCBI Taxonomy" id="65393"/>
    <lineage>
        <taxon>Bacteria</taxon>
        <taxon>Bacillati</taxon>
        <taxon>Cyanobacteriota</taxon>
        <taxon>Cyanophyceae</taxon>
        <taxon>Oscillatoriophycideae</taxon>
        <taxon>Chroococcales</taxon>
        <taxon>Aphanothecaceae</taxon>
        <taxon>Gloeothece</taxon>
        <taxon>Gloeothece citriformis</taxon>
    </lineage>
</organism>
<keyword evidence="5 6" id="KW-0408">Iron</keyword>
<comment type="cofactor">
    <cofactor evidence="7">
        <name>heme</name>
        <dbReference type="ChEBI" id="CHEBI:30413"/>
    </cofactor>
    <text evidence="7">Binds 1 heme group per subunit.</text>
</comment>
<keyword evidence="4 6" id="KW-0479">Metal-binding</keyword>
<evidence type="ECO:0000313" key="10">
    <source>
        <dbReference type="Proteomes" id="UP000002384"/>
    </source>
</evidence>
<gene>
    <name evidence="9" type="ordered locus">PCC7424_5169</name>
</gene>
<dbReference type="InterPro" id="IPR009050">
    <property type="entry name" value="Globin-like_sf"/>
</dbReference>
<dbReference type="CDD" id="cd00454">
    <property type="entry name" value="TrHb1_N"/>
    <property type="match status" value="1"/>
</dbReference>
<keyword evidence="3 6" id="KW-0349">Heme</keyword>